<dbReference type="GO" id="GO:0008253">
    <property type="term" value="F:5'-nucleotidase activity"/>
    <property type="evidence" value="ECO:0007669"/>
    <property type="project" value="InterPro"/>
</dbReference>
<dbReference type="GO" id="GO:0009117">
    <property type="term" value="P:nucleotide metabolic process"/>
    <property type="evidence" value="ECO:0007669"/>
    <property type="project" value="InterPro"/>
</dbReference>
<evidence type="ECO:0000256" key="1">
    <source>
        <dbReference type="SAM" id="MobiDB-lite"/>
    </source>
</evidence>
<feature type="compositionally biased region" description="Low complexity" evidence="1">
    <location>
        <begin position="326"/>
        <end position="338"/>
    </location>
</feature>
<name>A0A5P2HCU0_9BURK</name>
<proteinExistence type="predicted"/>
<organism evidence="2 3">
    <name type="scientific">Cupriavidus pauculus</name>
    <dbReference type="NCBI Taxonomy" id="82633"/>
    <lineage>
        <taxon>Bacteria</taxon>
        <taxon>Pseudomonadati</taxon>
        <taxon>Pseudomonadota</taxon>
        <taxon>Betaproteobacteria</taxon>
        <taxon>Burkholderiales</taxon>
        <taxon>Burkholderiaceae</taxon>
        <taxon>Cupriavidus</taxon>
    </lineage>
</organism>
<dbReference type="OrthoDB" id="9778569at2"/>
<accession>A0A5P2HCU0</accession>
<dbReference type="RefSeq" id="WP_150374953.1">
    <property type="nucleotide sequence ID" value="NZ_CP044067.1"/>
</dbReference>
<dbReference type="AlphaFoldDB" id="A0A5P2HCU0"/>
<dbReference type="Pfam" id="PF06189">
    <property type="entry name" value="5-nucleotidase"/>
    <property type="match status" value="1"/>
</dbReference>
<protein>
    <submittedName>
        <fullName evidence="2">5'-nucleotidase</fullName>
    </submittedName>
</protein>
<dbReference type="GO" id="GO:0000287">
    <property type="term" value="F:magnesium ion binding"/>
    <property type="evidence" value="ECO:0007669"/>
    <property type="project" value="InterPro"/>
</dbReference>
<dbReference type="GO" id="GO:0000166">
    <property type="term" value="F:nucleotide binding"/>
    <property type="evidence" value="ECO:0007669"/>
    <property type="project" value="InterPro"/>
</dbReference>
<dbReference type="Proteomes" id="UP000322822">
    <property type="component" value="Chromosome 2"/>
</dbReference>
<reference evidence="2 3" key="1">
    <citation type="submission" date="2019-09" db="EMBL/GenBank/DDBJ databases">
        <title>FDA dAtabase for Regulatory Grade micrObial Sequences (FDA-ARGOS): Supporting development and validation of Infectious Disease Dx tests.</title>
        <authorList>
            <person name="Sciortino C."/>
            <person name="Tallon L."/>
            <person name="Sadzewicz L."/>
            <person name="Vavikolanu K."/>
            <person name="Mehta A."/>
            <person name="Aluvathingal J."/>
            <person name="Nadendla S."/>
            <person name="Nandy P."/>
            <person name="Geyer C."/>
            <person name="Yan Y."/>
            <person name="Sichtig H."/>
        </authorList>
    </citation>
    <scope>NUCLEOTIDE SEQUENCE [LARGE SCALE GENOMIC DNA]</scope>
    <source>
        <strain evidence="2 3">FDAARGOS_664</strain>
    </source>
</reference>
<dbReference type="PANTHER" id="PTHR31367">
    <property type="entry name" value="CYTOSOLIC 5'-NUCLEOTIDASE 1 FAMILY MEMBER"/>
    <property type="match status" value="1"/>
</dbReference>
<sequence length="338" mass="37161">MAYDLTDKLVIGISSRALFDLELENGIYQRDGVAAYTAHQREHEDEPLRPGTAFPLVRALLKLNAAIPGRRLVEVVVISRNSPDTGLRAFNAIEAHKLDITRAAFTGGEAIDRYLHAFKVDLFLSRDAADVQAAIDGGVAAAQLYDVPPDYQAPDNQIRIAFDGDAVLFSDESERIYKQKGLEAFVRHEQKHRHEAMAEGPFAKLLLRLAEVQQRFPSGECPVRIAIVTARNSPAHTRVIHTLRTWNVEIDEAFFLGGLPKDQVLRAFGAHMFFDDQKFHVESAATVVPAGHVPYKGGQLLAPPRKRRTVKSAMADADLLTQAESAPDAAPDAPTDAA</sequence>
<evidence type="ECO:0000313" key="3">
    <source>
        <dbReference type="Proteomes" id="UP000322822"/>
    </source>
</evidence>
<dbReference type="GO" id="GO:0005737">
    <property type="term" value="C:cytoplasm"/>
    <property type="evidence" value="ECO:0007669"/>
    <property type="project" value="InterPro"/>
</dbReference>
<feature type="region of interest" description="Disordered" evidence="1">
    <location>
        <begin position="306"/>
        <end position="338"/>
    </location>
</feature>
<dbReference type="InterPro" id="IPR010394">
    <property type="entry name" value="5-nucleotidase"/>
</dbReference>
<gene>
    <name evidence="2" type="ORF">FOB72_22720</name>
</gene>
<evidence type="ECO:0000313" key="2">
    <source>
        <dbReference type="EMBL" id="QET04890.1"/>
    </source>
</evidence>
<dbReference type="EMBL" id="CP044067">
    <property type="protein sequence ID" value="QET04890.1"/>
    <property type="molecule type" value="Genomic_DNA"/>
</dbReference>
<dbReference type="PANTHER" id="PTHR31367:SF5">
    <property type="entry name" value="CYTOSOLIC 5'-NUCLEOTIDASE 1A"/>
    <property type="match status" value="1"/>
</dbReference>